<evidence type="ECO:0000256" key="3">
    <source>
        <dbReference type="ARBA" id="ARBA00023224"/>
    </source>
</evidence>
<evidence type="ECO:0000256" key="4">
    <source>
        <dbReference type="SAM" id="MobiDB-lite"/>
    </source>
</evidence>
<organism evidence="5 6">
    <name type="scientific">Marasmiellus scandens</name>
    <dbReference type="NCBI Taxonomy" id="2682957"/>
    <lineage>
        <taxon>Eukaryota</taxon>
        <taxon>Fungi</taxon>
        <taxon>Dikarya</taxon>
        <taxon>Basidiomycota</taxon>
        <taxon>Agaricomycotina</taxon>
        <taxon>Agaricomycetes</taxon>
        <taxon>Agaricomycetidae</taxon>
        <taxon>Agaricales</taxon>
        <taxon>Marasmiineae</taxon>
        <taxon>Omphalotaceae</taxon>
        <taxon>Marasmiellus</taxon>
    </lineage>
</organism>
<proteinExistence type="predicted"/>
<feature type="region of interest" description="Disordered" evidence="4">
    <location>
        <begin position="218"/>
        <end position="246"/>
    </location>
</feature>
<dbReference type="SMART" id="SM00275">
    <property type="entry name" value="G_alpha"/>
    <property type="match status" value="1"/>
</dbReference>
<evidence type="ECO:0000256" key="1">
    <source>
        <dbReference type="ARBA" id="ARBA00022741"/>
    </source>
</evidence>
<sequence length="541" mass="62287">MAAITHRYTNHSVDYNDPSDPFAELLRPPPDETPAQATARIKRESDAQRISDEIDEDIRVQKNLAKKESNVVKVLLLGQAESGKSTTLKNFRMRYAPAAWEQERNGWRAVVQLNIIKSIMTILSVVETELNINGVGESEAEPDSPDTEVRGRSPRRETQKEPDSPDSPDSPSSPDCPQSPSFFQNTQYRFTEHHQLLLIRLAPLRTVEADLKQWLGQGSESLPTRNDLPMSATPFDTPTRLPESDFRRKKDEFAVRCWKDIVNPDSRRNKQGEKDDQNEEDRGPDFESVTITIASCRNDMKALWEDRIVQKALEKRHLRLPDSAGFFLNELDRIATRDYVVTDDDIVRARLKTVGIQEYRVRFKNAPMDAPRVDGAWEWSLFDVGGCRTMRHAWLPFFENTNCIIFLCPVSCFDERLEEDPRVNRLEDSTLLWKSICQTKLLRKTQLILFMNKCDLLKKKLKSGVKLNHYLTSYGERPNEVMSVVKYLREKFKEILKTYSPEPRASYIYPTTVTDTTATAKTLESVRDGVLRENLIKSQLM</sequence>
<dbReference type="SUPFAM" id="SSF47895">
    <property type="entry name" value="Transducin (alpha subunit), insertion domain"/>
    <property type="match status" value="1"/>
</dbReference>
<evidence type="ECO:0000313" key="6">
    <source>
        <dbReference type="Proteomes" id="UP001498398"/>
    </source>
</evidence>
<reference evidence="5 6" key="1">
    <citation type="submission" date="2024-01" db="EMBL/GenBank/DDBJ databases">
        <title>A draft genome for the cacao thread blight pathogen Marasmiellus scandens.</title>
        <authorList>
            <person name="Baruah I.K."/>
            <person name="Leung J."/>
            <person name="Bukari Y."/>
            <person name="Amoako-Attah I."/>
            <person name="Meinhardt L.W."/>
            <person name="Bailey B.A."/>
            <person name="Cohen S.P."/>
        </authorList>
    </citation>
    <scope>NUCLEOTIDE SEQUENCE [LARGE SCALE GENOMIC DNA]</scope>
    <source>
        <strain evidence="5 6">GH-19</strain>
    </source>
</reference>
<dbReference type="Pfam" id="PF00503">
    <property type="entry name" value="G-alpha"/>
    <property type="match status" value="1"/>
</dbReference>
<keyword evidence="2" id="KW-0342">GTP-binding</keyword>
<dbReference type="PRINTS" id="PR00318">
    <property type="entry name" value="GPROTEINA"/>
</dbReference>
<dbReference type="InterPro" id="IPR027417">
    <property type="entry name" value="P-loop_NTPase"/>
</dbReference>
<comment type="caution">
    <text evidence="5">The sequence shown here is derived from an EMBL/GenBank/DDBJ whole genome shotgun (WGS) entry which is preliminary data.</text>
</comment>
<feature type="region of interest" description="Disordered" evidence="4">
    <location>
        <begin position="264"/>
        <end position="286"/>
    </location>
</feature>
<evidence type="ECO:0000256" key="2">
    <source>
        <dbReference type="ARBA" id="ARBA00023134"/>
    </source>
</evidence>
<dbReference type="SUPFAM" id="SSF52540">
    <property type="entry name" value="P-loop containing nucleoside triphosphate hydrolases"/>
    <property type="match status" value="1"/>
</dbReference>
<feature type="compositionally biased region" description="Basic and acidic residues" evidence="4">
    <location>
        <begin position="147"/>
        <end position="163"/>
    </location>
</feature>
<feature type="compositionally biased region" description="Low complexity" evidence="4">
    <location>
        <begin position="167"/>
        <end position="181"/>
    </location>
</feature>
<gene>
    <name evidence="5" type="ORF">VKT23_008798</name>
</gene>
<dbReference type="PANTHER" id="PTHR10218">
    <property type="entry name" value="GTP-BINDING PROTEIN ALPHA SUBUNIT"/>
    <property type="match status" value="1"/>
</dbReference>
<protein>
    <submittedName>
        <fullName evidence="5">Uncharacterized protein</fullName>
    </submittedName>
</protein>
<dbReference type="Proteomes" id="UP001498398">
    <property type="component" value="Unassembled WGS sequence"/>
</dbReference>
<keyword evidence="1" id="KW-0547">Nucleotide-binding</keyword>
<accession>A0ABR1JFL2</accession>
<feature type="region of interest" description="Disordered" evidence="4">
    <location>
        <begin position="1"/>
        <end position="48"/>
    </location>
</feature>
<dbReference type="Gene3D" id="3.40.50.300">
    <property type="entry name" value="P-loop containing nucleotide triphosphate hydrolases"/>
    <property type="match status" value="2"/>
</dbReference>
<keyword evidence="6" id="KW-1185">Reference proteome</keyword>
<dbReference type="PROSITE" id="PS51882">
    <property type="entry name" value="G_ALPHA"/>
    <property type="match status" value="1"/>
</dbReference>
<dbReference type="EMBL" id="JBANRG010000014">
    <property type="protein sequence ID" value="KAK7460868.1"/>
    <property type="molecule type" value="Genomic_DNA"/>
</dbReference>
<evidence type="ECO:0000313" key="5">
    <source>
        <dbReference type="EMBL" id="KAK7460868.1"/>
    </source>
</evidence>
<dbReference type="PANTHER" id="PTHR10218:SF360">
    <property type="entry name" value="GUANINE NUCLEOTIDE-BINDING PROTEIN SUBUNIT ALPHA HOMOLOG"/>
    <property type="match status" value="1"/>
</dbReference>
<dbReference type="InterPro" id="IPR011025">
    <property type="entry name" value="GproteinA_insert"/>
</dbReference>
<keyword evidence="3" id="KW-0807">Transducer</keyword>
<dbReference type="InterPro" id="IPR001019">
    <property type="entry name" value="Gprotein_alpha_su"/>
</dbReference>
<feature type="region of interest" description="Disordered" evidence="4">
    <location>
        <begin position="134"/>
        <end position="183"/>
    </location>
</feature>
<feature type="compositionally biased region" description="Basic and acidic residues" evidence="4">
    <location>
        <begin position="265"/>
        <end position="285"/>
    </location>
</feature>
<name>A0ABR1JFL2_9AGAR</name>